<dbReference type="AlphaFoldDB" id="A0A401P6R2"/>
<dbReference type="InterPro" id="IPR035368">
    <property type="entry name" value="Nrap_D3"/>
</dbReference>
<dbReference type="GO" id="GO:0032545">
    <property type="term" value="C:CURI complex"/>
    <property type="evidence" value="ECO:0007669"/>
    <property type="project" value="TreeGrafter"/>
</dbReference>
<dbReference type="GO" id="GO:0006364">
    <property type="term" value="P:rRNA processing"/>
    <property type="evidence" value="ECO:0007669"/>
    <property type="project" value="TreeGrafter"/>
</dbReference>
<dbReference type="PANTHER" id="PTHR17972:SF0">
    <property type="entry name" value="NUCLEOLAR PROTEIN 6"/>
    <property type="match status" value="1"/>
</dbReference>
<dbReference type="InterPro" id="IPR005554">
    <property type="entry name" value="NOL6/Upt22"/>
</dbReference>
<protein>
    <recommendedName>
        <fullName evidence="1">Nucleolar protein 6</fullName>
    </recommendedName>
</protein>
<dbReference type="FunFam" id="3.30.70.3030:FF:000001">
    <property type="entry name" value="Nucleolar protein 6"/>
    <property type="match status" value="1"/>
</dbReference>
<dbReference type="GO" id="GO:0006409">
    <property type="term" value="P:tRNA export from nucleus"/>
    <property type="evidence" value="ECO:0007669"/>
    <property type="project" value="TreeGrafter"/>
</dbReference>
<feature type="domain" description="Nrap protein" evidence="6">
    <location>
        <begin position="637"/>
        <end position="771"/>
    </location>
</feature>
<dbReference type="InterPro" id="IPR035369">
    <property type="entry name" value="Nrap_D4"/>
</dbReference>
<reference evidence="7 8" key="1">
    <citation type="journal article" date="2018" name="Nat. Ecol. Evol.">
        <title>Shark genomes provide insights into elasmobranch evolution and the origin of vertebrates.</title>
        <authorList>
            <person name="Hara Y"/>
            <person name="Yamaguchi K"/>
            <person name="Onimaru K"/>
            <person name="Kadota M"/>
            <person name="Koyanagi M"/>
            <person name="Keeley SD"/>
            <person name="Tatsumi K"/>
            <person name="Tanaka K"/>
            <person name="Motone F"/>
            <person name="Kageyama Y"/>
            <person name="Nozu R"/>
            <person name="Adachi N"/>
            <person name="Nishimura O"/>
            <person name="Nakagawa R"/>
            <person name="Tanegashima C"/>
            <person name="Kiyatake I"/>
            <person name="Matsumoto R"/>
            <person name="Murakumo K"/>
            <person name="Nishida K"/>
            <person name="Terakita A"/>
            <person name="Kuratani S"/>
            <person name="Sato K"/>
            <person name="Hyodo S Kuraku.S."/>
        </authorList>
    </citation>
    <scope>NUCLEOTIDE SEQUENCE [LARGE SCALE GENOMIC DNA]</scope>
</reference>
<dbReference type="Gene3D" id="1.10.1410.10">
    <property type="match status" value="1"/>
</dbReference>
<feature type="domain" description="Nrap protein" evidence="2">
    <location>
        <begin position="2"/>
        <end position="95"/>
    </location>
</feature>
<dbReference type="OMA" id="NPHGGKE"/>
<proteinExistence type="inferred from homology"/>
<dbReference type="Proteomes" id="UP000288216">
    <property type="component" value="Unassembled WGS sequence"/>
</dbReference>
<feature type="domain" description="Nrap protein" evidence="3">
    <location>
        <begin position="100"/>
        <end position="260"/>
    </location>
</feature>
<evidence type="ECO:0000259" key="4">
    <source>
        <dbReference type="Pfam" id="PF17405"/>
    </source>
</evidence>
<name>A0A401P6R2_SCYTO</name>
<sequence length="780" mass="88274">MMSGYQVLRNVLQFLAVTDLTRNGISLSQDTDDSMPSLPDFHQAFEVVFVDPSGFVNLCAEMTASKYKQIQHEAQKSMEILGNKTVDGFEMLLMTPKPLIQTFDHIFHLKNLVKLQEGCKKMKLLSDLIDHGGNYIVTILPHLLSLLTRGLGQRIHLLAHSLLQIPEWPISSDPPKHKDSRYLSFGVLLNPPLSTNVLEKGPPADSPEAAEFRDFWGENSELRRFQDGSICEAALWQGDNICGRRLISEQIIKHLLELHVDLPKSSLCYVGGLLDSVIELEKERSGSEEKTISVVQSYDDLSRKLWNLSGLPLNVTSVQGTHPVFRFTEVFPPVPVKPDFSCYVKDKNSKCLLPSSDKPSPVYVPALKVICHMEGSGKWPQNKDAIQRVKAAFHIRLADLLHQQHQLTSQVSSTHVDVYKDGYVFRVQVGYHREPLILKEIQTPDGMLKYRDTEESLQLELETVHLPYLTSTLHGLQQQHSAYSGTCRLAKRWISAQLLSNDIGEESIDLLAAYLFTQTAPYSPPASLQTGFLRFLNLLSTFDWKNNALIVNLNGDIKETEYTEIKNDFVATRTQHPVMFIATPNDRKSSIWTKGRPSAPILQRLTELASQSLRTLATQLMDPLDNHDLKMVFRPPLDIYDVIIHLNPRHVPRHLEAVDRPTVTYNRGTLRNDAAVKFFKMPVVGYDPVQCYLHELRSAFGEFALFFYDNHGGCLIAVLWKPHAFTPQPFKTSHINAKMLETKENGLQMIPNVEAIMEDFEILGAGLVKSIEALTEKWKI</sequence>
<keyword evidence="1" id="KW-0539">Nucleus</keyword>
<evidence type="ECO:0000256" key="1">
    <source>
        <dbReference type="RuleBase" id="RU364032"/>
    </source>
</evidence>
<dbReference type="GO" id="GO:0034456">
    <property type="term" value="C:UTP-C complex"/>
    <property type="evidence" value="ECO:0007669"/>
    <property type="project" value="TreeGrafter"/>
</dbReference>
<dbReference type="PANTHER" id="PTHR17972">
    <property type="entry name" value="NUCLEOLAR RNA-ASSOCIATED PROTEIN"/>
    <property type="match status" value="1"/>
</dbReference>
<dbReference type="Pfam" id="PF17407">
    <property type="entry name" value="Nrap_D6"/>
    <property type="match status" value="1"/>
</dbReference>
<dbReference type="InterPro" id="IPR035370">
    <property type="entry name" value="Nrap_D5"/>
</dbReference>
<evidence type="ECO:0000313" key="7">
    <source>
        <dbReference type="EMBL" id="GCB68760.1"/>
    </source>
</evidence>
<dbReference type="Gene3D" id="3.30.70.3030">
    <property type="match status" value="1"/>
</dbReference>
<comment type="similarity">
    <text evidence="1">Belongs to the NRAP family.</text>
</comment>
<evidence type="ECO:0000259" key="6">
    <source>
        <dbReference type="Pfam" id="PF17407"/>
    </source>
</evidence>
<dbReference type="Pfam" id="PF17403">
    <property type="entry name" value="Nrap_D2"/>
    <property type="match status" value="1"/>
</dbReference>
<comment type="subcellular location">
    <subcellularLocation>
        <location evidence="1">Nucleus</location>
        <location evidence="1">Nucleolus</location>
    </subcellularLocation>
</comment>
<evidence type="ECO:0000259" key="2">
    <source>
        <dbReference type="Pfam" id="PF17403"/>
    </source>
</evidence>
<dbReference type="InterPro" id="IPR035371">
    <property type="entry name" value="Nrap_D6"/>
</dbReference>
<evidence type="ECO:0000259" key="3">
    <source>
        <dbReference type="Pfam" id="PF17404"/>
    </source>
</evidence>
<dbReference type="GO" id="GO:0003723">
    <property type="term" value="F:RNA binding"/>
    <property type="evidence" value="ECO:0007669"/>
    <property type="project" value="UniProtKB-KW"/>
</dbReference>
<gene>
    <name evidence="7" type="ORF">scyTo_0015251</name>
</gene>
<dbReference type="EMBL" id="BFAA01008561">
    <property type="protein sequence ID" value="GCB68760.1"/>
    <property type="molecule type" value="Genomic_DNA"/>
</dbReference>
<keyword evidence="8" id="KW-1185">Reference proteome</keyword>
<dbReference type="Pfam" id="PF17405">
    <property type="entry name" value="Nrap_D4"/>
    <property type="match status" value="1"/>
</dbReference>
<comment type="caution">
    <text evidence="7">The sequence shown here is derived from an EMBL/GenBank/DDBJ whole genome shotgun (WGS) entry which is preliminary data.</text>
</comment>
<organism evidence="7 8">
    <name type="scientific">Scyliorhinus torazame</name>
    <name type="common">Cloudy catshark</name>
    <name type="synonym">Catulus torazame</name>
    <dbReference type="NCBI Taxonomy" id="75743"/>
    <lineage>
        <taxon>Eukaryota</taxon>
        <taxon>Metazoa</taxon>
        <taxon>Chordata</taxon>
        <taxon>Craniata</taxon>
        <taxon>Vertebrata</taxon>
        <taxon>Chondrichthyes</taxon>
        <taxon>Elasmobranchii</taxon>
        <taxon>Galeomorphii</taxon>
        <taxon>Galeoidea</taxon>
        <taxon>Carcharhiniformes</taxon>
        <taxon>Scyliorhinidae</taxon>
        <taxon>Scyliorhinus</taxon>
    </lineage>
</organism>
<accession>A0A401P6R2</accession>
<feature type="domain" description="Nrap protein" evidence="4">
    <location>
        <begin position="275"/>
        <end position="478"/>
    </location>
</feature>
<dbReference type="GO" id="GO:0032040">
    <property type="term" value="C:small-subunit processome"/>
    <property type="evidence" value="ECO:0007669"/>
    <property type="project" value="TreeGrafter"/>
</dbReference>
<dbReference type="OrthoDB" id="10251401at2759"/>
<dbReference type="Pfam" id="PF17406">
    <property type="entry name" value="Nrap_D5"/>
    <property type="match status" value="1"/>
</dbReference>
<evidence type="ECO:0000313" key="8">
    <source>
        <dbReference type="Proteomes" id="UP000288216"/>
    </source>
</evidence>
<dbReference type="InterPro" id="IPR035367">
    <property type="entry name" value="Nrap_D2"/>
</dbReference>
<keyword evidence="1" id="KW-0694">RNA-binding</keyword>
<evidence type="ECO:0000259" key="5">
    <source>
        <dbReference type="Pfam" id="PF17406"/>
    </source>
</evidence>
<dbReference type="STRING" id="75743.A0A401P6R2"/>
<feature type="domain" description="Nrap protein" evidence="5">
    <location>
        <begin position="480"/>
        <end position="635"/>
    </location>
</feature>
<dbReference type="Pfam" id="PF17404">
    <property type="entry name" value="Nrap_D3"/>
    <property type="match status" value="1"/>
</dbReference>